<name>A0ABP6SNX6_9ACTN</name>
<reference evidence="2" key="1">
    <citation type="journal article" date="2019" name="Int. J. Syst. Evol. Microbiol.">
        <title>The Global Catalogue of Microorganisms (GCM) 10K type strain sequencing project: providing services to taxonomists for standard genome sequencing and annotation.</title>
        <authorList>
            <consortium name="The Broad Institute Genomics Platform"/>
            <consortium name="The Broad Institute Genome Sequencing Center for Infectious Disease"/>
            <person name="Wu L."/>
            <person name="Ma J."/>
        </authorList>
    </citation>
    <scope>NUCLEOTIDE SEQUENCE [LARGE SCALE GENOMIC DNA]</scope>
    <source>
        <strain evidence="2">JCM 9651</strain>
    </source>
</reference>
<evidence type="ECO:0000313" key="1">
    <source>
        <dbReference type="EMBL" id="GAA3381322.1"/>
    </source>
</evidence>
<protein>
    <submittedName>
        <fullName evidence="1">Uncharacterized protein</fullName>
    </submittedName>
</protein>
<keyword evidence="2" id="KW-1185">Reference proteome</keyword>
<proteinExistence type="predicted"/>
<accession>A0ABP6SNX6</accession>
<evidence type="ECO:0000313" key="2">
    <source>
        <dbReference type="Proteomes" id="UP001499990"/>
    </source>
</evidence>
<organism evidence="1 2">
    <name type="scientific">Streptomyces sannanensis</name>
    <dbReference type="NCBI Taxonomy" id="285536"/>
    <lineage>
        <taxon>Bacteria</taxon>
        <taxon>Bacillati</taxon>
        <taxon>Actinomycetota</taxon>
        <taxon>Actinomycetes</taxon>
        <taxon>Kitasatosporales</taxon>
        <taxon>Streptomycetaceae</taxon>
        <taxon>Streptomyces</taxon>
    </lineage>
</organism>
<dbReference type="RefSeq" id="WP_345045855.1">
    <property type="nucleotide sequence ID" value="NZ_BAAAYL010000004.1"/>
</dbReference>
<sequence>MVIEQVDRAVALAERLVNRPAGEALFGTVDLSGRLKNLRGRLERTGNRERWAIPVIPQGPLSARMLRRTLSLAIAERPGGLLATKIALEHISMATTEGLCRSPRRIPAAVPR</sequence>
<dbReference type="Proteomes" id="UP001499990">
    <property type="component" value="Unassembled WGS sequence"/>
</dbReference>
<comment type="caution">
    <text evidence="1">The sequence shown here is derived from an EMBL/GenBank/DDBJ whole genome shotgun (WGS) entry which is preliminary data.</text>
</comment>
<gene>
    <name evidence="1" type="ORF">GCM10020367_72110</name>
</gene>
<dbReference type="EMBL" id="BAAAYL010000004">
    <property type="protein sequence ID" value="GAA3381322.1"/>
    <property type="molecule type" value="Genomic_DNA"/>
</dbReference>